<protein>
    <submittedName>
        <fullName evidence="3">Urea ABC transporter substrate-binding protein</fullName>
    </submittedName>
</protein>
<dbReference type="InterPro" id="IPR028082">
    <property type="entry name" value="Peripla_BP_I"/>
</dbReference>
<dbReference type="PROSITE" id="PS51257">
    <property type="entry name" value="PROKAR_LIPOPROTEIN"/>
    <property type="match status" value="1"/>
</dbReference>
<dbReference type="AlphaFoldDB" id="A0A544QNR1"/>
<proteinExistence type="predicted"/>
<evidence type="ECO:0000256" key="1">
    <source>
        <dbReference type="ARBA" id="ARBA00022729"/>
    </source>
</evidence>
<organism evidence="3 4">
    <name type="scientific">Halonotius roseus</name>
    <dbReference type="NCBI Taxonomy" id="2511997"/>
    <lineage>
        <taxon>Archaea</taxon>
        <taxon>Methanobacteriati</taxon>
        <taxon>Methanobacteriota</taxon>
        <taxon>Stenosarchaea group</taxon>
        <taxon>Halobacteria</taxon>
        <taxon>Halobacteriales</taxon>
        <taxon>Haloferacaceae</taxon>
        <taxon>Halonotius</taxon>
    </lineage>
</organism>
<dbReference type="OrthoDB" id="200499at2157"/>
<evidence type="ECO:0000313" key="3">
    <source>
        <dbReference type="EMBL" id="TQQ80549.1"/>
    </source>
</evidence>
<reference evidence="3 4" key="1">
    <citation type="submission" date="2019-02" db="EMBL/GenBank/DDBJ databases">
        <title>Halonotius sp. a new haloqrchaeon isolated from saline water.</title>
        <authorList>
            <person name="Duran-Viseras A."/>
            <person name="Sanchez-Porro C."/>
            <person name="Ventosa A."/>
        </authorList>
    </citation>
    <scope>NUCLEOTIDE SEQUENCE [LARGE SCALE GENOMIC DNA]</scope>
    <source>
        <strain evidence="3 4">F9-27</strain>
    </source>
</reference>
<dbReference type="RefSeq" id="WP_142443661.1">
    <property type="nucleotide sequence ID" value="NZ_SESI01000002.1"/>
</dbReference>
<feature type="domain" description="Leucine-binding protein" evidence="2">
    <location>
        <begin position="40"/>
        <end position="380"/>
    </location>
</feature>
<name>A0A544QNR1_9EURY</name>
<dbReference type="Gene3D" id="3.40.50.2300">
    <property type="match status" value="2"/>
</dbReference>
<dbReference type="InterPro" id="IPR028081">
    <property type="entry name" value="Leu-bd"/>
</dbReference>
<evidence type="ECO:0000313" key="4">
    <source>
        <dbReference type="Proteomes" id="UP000315385"/>
    </source>
</evidence>
<dbReference type="Pfam" id="PF13458">
    <property type="entry name" value="Peripla_BP_6"/>
    <property type="match status" value="1"/>
</dbReference>
<keyword evidence="4" id="KW-1185">Reference proteome</keyword>
<comment type="caution">
    <text evidence="3">The sequence shown here is derived from an EMBL/GenBank/DDBJ whole genome shotgun (WGS) entry which is preliminary data.</text>
</comment>
<dbReference type="InterPro" id="IPR006311">
    <property type="entry name" value="TAT_signal"/>
</dbReference>
<dbReference type="NCBIfam" id="TIGR03669">
    <property type="entry name" value="urea_ABC_arch"/>
    <property type="match status" value="1"/>
</dbReference>
<keyword evidence="1" id="KW-0732">Signal</keyword>
<dbReference type="InterPro" id="IPR019968">
    <property type="entry name" value="Urea_ABC_transptr_substrate-bd"/>
</dbReference>
<dbReference type="PROSITE" id="PS51318">
    <property type="entry name" value="TAT"/>
    <property type="match status" value="1"/>
</dbReference>
<accession>A0A544QNR1</accession>
<dbReference type="Proteomes" id="UP000315385">
    <property type="component" value="Unassembled WGS sequence"/>
</dbReference>
<dbReference type="PANTHER" id="PTHR47628">
    <property type="match status" value="1"/>
</dbReference>
<evidence type="ECO:0000259" key="2">
    <source>
        <dbReference type="Pfam" id="PF13458"/>
    </source>
</evidence>
<gene>
    <name evidence="3" type="ORF">EWF95_08680</name>
</gene>
<dbReference type="SUPFAM" id="SSF53822">
    <property type="entry name" value="Periplasmic binding protein-like I"/>
    <property type="match status" value="1"/>
</dbReference>
<dbReference type="EMBL" id="SESI01000002">
    <property type="protein sequence ID" value="TQQ80549.1"/>
    <property type="molecule type" value="Genomic_DNA"/>
</dbReference>
<dbReference type="PANTHER" id="PTHR47628:SF1">
    <property type="entry name" value="ALIPHATIC AMIDASE EXPRESSION-REGULATING PROTEIN"/>
    <property type="match status" value="1"/>
</dbReference>
<sequence length="421" mass="46804">MSENKQTRRKYIATTATIAGAGLAGCTGGTSSGSANEDDPIKIGVLEDQSGRFATIGKPKWQASKLAIDEINSNGGINGRQIELFDPDPQSDANRYQQLTERLITQENVDALIATYASPHREAIRPIVDRNEQLYFYTTQYEGGVCDSYTFCTGATARQQIEHVVTHLLNKYDAETIYTVAPDYNFGQISADWVEIIAQENDAEVIDEEFIPSSNSQFGSTISNISEADPDIIMSFLTGQFQTSFFSQRASAGLSIPIGTSITMAQAYEHTRFDPPALEDVHVATNYMQEMEGESAVDYRDAFQSKFPDAPYVNQESQNNYFTLYLYKKAVEEAGTTDQQEVISTLEEGMSISAPEGELTLDGETHHMSHNMNIARADENHNISFSNEEMIQEQFLSQTVGCDLTSTEETEFYTPSEFFDL</sequence>